<dbReference type="Proteomes" id="UP001634394">
    <property type="component" value="Unassembled WGS sequence"/>
</dbReference>
<feature type="non-terminal residue" evidence="2">
    <location>
        <position position="1"/>
    </location>
</feature>
<gene>
    <name evidence="2" type="ORF">ACJMK2_027391</name>
</gene>
<dbReference type="AlphaFoldDB" id="A0ABD3XMR7"/>
<dbReference type="InterPro" id="IPR007110">
    <property type="entry name" value="Ig-like_dom"/>
</dbReference>
<evidence type="ECO:0000259" key="1">
    <source>
        <dbReference type="PROSITE" id="PS50835"/>
    </source>
</evidence>
<comment type="caution">
    <text evidence="2">The sequence shown here is derived from an EMBL/GenBank/DDBJ whole genome shotgun (WGS) entry which is preliminary data.</text>
</comment>
<name>A0ABD3XMR7_SINWO</name>
<evidence type="ECO:0000313" key="3">
    <source>
        <dbReference type="Proteomes" id="UP001634394"/>
    </source>
</evidence>
<protein>
    <recommendedName>
        <fullName evidence="1">Ig-like domain-containing protein</fullName>
    </recommendedName>
</protein>
<dbReference type="EMBL" id="JBJQND010000002">
    <property type="protein sequence ID" value="KAL3887450.1"/>
    <property type="molecule type" value="Genomic_DNA"/>
</dbReference>
<feature type="non-terminal residue" evidence="2">
    <location>
        <position position="57"/>
    </location>
</feature>
<proteinExistence type="predicted"/>
<organism evidence="2 3">
    <name type="scientific">Sinanodonta woodiana</name>
    <name type="common">Chinese pond mussel</name>
    <name type="synonym">Anodonta woodiana</name>
    <dbReference type="NCBI Taxonomy" id="1069815"/>
    <lineage>
        <taxon>Eukaryota</taxon>
        <taxon>Metazoa</taxon>
        <taxon>Spiralia</taxon>
        <taxon>Lophotrochozoa</taxon>
        <taxon>Mollusca</taxon>
        <taxon>Bivalvia</taxon>
        <taxon>Autobranchia</taxon>
        <taxon>Heteroconchia</taxon>
        <taxon>Palaeoheterodonta</taxon>
        <taxon>Unionida</taxon>
        <taxon>Unionoidea</taxon>
        <taxon>Unionidae</taxon>
        <taxon>Unioninae</taxon>
        <taxon>Sinanodonta</taxon>
    </lineage>
</organism>
<keyword evidence="3" id="KW-1185">Reference proteome</keyword>
<accession>A0ABD3XMR7</accession>
<dbReference type="PROSITE" id="PS50835">
    <property type="entry name" value="IG_LIKE"/>
    <property type="match status" value="1"/>
</dbReference>
<feature type="domain" description="Ig-like" evidence="1">
    <location>
        <begin position="17"/>
        <end position="57"/>
    </location>
</feature>
<evidence type="ECO:0000313" key="2">
    <source>
        <dbReference type="EMBL" id="KAL3887450.1"/>
    </source>
</evidence>
<sequence length="57" mass="6424">FEMQRLTVSLFSQAFPPGLTLHEIGKTEGDLAVSQVTLKCQTDGCTYPVPNITWYYK</sequence>
<reference evidence="2 3" key="1">
    <citation type="submission" date="2024-11" db="EMBL/GenBank/DDBJ databases">
        <title>Chromosome-level genome assembly of the freshwater bivalve Anodonta woodiana.</title>
        <authorList>
            <person name="Chen X."/>
        </authorList>
    </citation>
    <scope>NUCLEOTIDE SEQUENCE [LARGE SCALE GENOMIC DNA]</scope>
    <source>
        <strain evidence="2">MN2024</strain>
        <tissue evidence="2">Gills</tissue>
    </source>
</reference>